<name>A0ABM1F0C0_PRICU</name>
<keyword evidence="4 5" id="KW-0472">Membrane</keyword>
<proteinExistence type="predicted"/>
<dbReference type="RefSeq" id="XP_014677891.1">
    <property type="nucleotide sequence ID" value="XM_014822405.1"/>
</dbReference>
<dbReference type="PANTHER" id="PTHR13531">
    <property type="entry name" value="GEO07735P1-RELATED-RELATED"/>
    <property type="match status" value="1"/>
</dbReference>
<evidence type="ECO:0000256" key="2">
    <source>
        <dbReference type="ARBA" id="ARBA00022692"/>
    </source>
</evidence>
<comment type="subcellular location">
    <subcellularLocation>
        <location evidence="1">Membrane</location>
        <topology evidence="1">Multi-pass membrane protein</topology>
    </subcellularLocation>
</comment>
<evidence type="ECO:0000256" key="1">
    <source>
        <dbReference type="ARBA" id="ARBA00004141"/>
    </source>
</evidence>
<feature type="transmembrane region" description="Helical" evidence="5">
    <location>
        <begin position="48"/>
        <end position="68"/>
    </location>
</feature>
<evidence type="ECO:0000313" key="6">
    <source>
        <dbReference type="Proteomes" id="UP000695022"/>
    </source>
</evidence>
<evidence type="ECO:0000256" key="4">
    <source>
        <dbReference type="ARBA" id="ARBA00023136"/>
    </source>
</evidence>
<reference evidence="7" key="1">
    <citation type="submission" date="2025-08" db="UniProtKB">
        <authorList>
            <consortium name="RefSeq"/>
        </authorList>
    </citation>
    <scope>IDENTIFICATION</scope>
</reference>
<evidence type="ECO:0000256" key="5">
    <source>
        <dbReference type="SAM" id="Phobius"/>
    </source>
</evidence>
<dbReference type="InterPro" id="IPR019184">
    <property type="entry name" value="Uncharacterised_TM-17"/>
</dbReference>
<organism evidence="6 7">
    <name type="scientific">Priapulus caudatus</name>
    <name type="common">Priapulid worm</name>
    <dbReference type="NCBI Taxonomy" id="37621"/>
    <lineage>
        <taxon>Eukaryota</taxon>
        <taxon>Metazoa</taxon>
        <taxon>Ecdysozoa</taxon>
        <taxon>Scalidophora</taxon>
        <taxon>Priapulida</taxon>
        <taxon>Priapulimorpha</taxon>
        <taxon>Priapulimorphida</taxon>
        <taxon>Priapulidae</taxon>
        <taxon>Priapulus</taxon>
    </lineage>
</organism>
<accession>A0ABM1F0C0</accession>
<evidence type="ECO:0000313" key="7">
    <source>
        <dbReference type="RefSeq" id="XP_014677891.1"/>
    </source>
</evidence>
<dbReference type="PANTHER" id="PTHR13531:SF6">
    <property type="entry name" value="TMEM (HUMAN TRANSMEMBRANE PROTEIN) HOMOLOG"/>
    <property type="match status" value="1"/>
</dbReference>
<evidence type="ECO:0000256" key="3">
    <source>
        <dbReference type="ARBA" id="ARBA00022989"/>
    </source>
</evidence>
<keyword evidence="3 5" id="KW-1133">Transmembrane helix</keyword>
<dbReference type="Pfam" id="PF09799">
    <property type="entry name" value="Transmemb_17"/>
    <property type="match status" value="1"/>
</dbReference>
<gene>
    <name evidence="7" type="primary">LOC106817716</name>
</gene>
<feature type="transmembrane region" description="Helical" evidence="5">
    <location>
        <begin position="75"/>
        <end position="98"/>
    </location>
</feature>
<keyword evidence="2 5" id="KW-0812">Transmembrane</keyword>
<keyword evidence="6" id="KW-1185">Reference proteome</keyword>
<dbReference type="Proteomes" id="UP000695022">
    <property type="component" value="Unplaced"/>
</dbReference>
<dbReference type="GeneID" id="106817716"/>
<protein>
    <submittedName>
        <fullName evidence="7">Transmembrane protein 17-like</fullName>
    </submittedName>
</protein>
<sequence length="108" mass="12728">MAASMRRVVTNFTDIVFPQGNVTVDRQQLHLQKPGNELVSSLPWQMSLYFNVYFFPIWLVTNLITFYLKFHYLDMLYQIILITIFITITAVEIIRLYLGYLGNLCEKV</sequence>